<accession>A0A382UQ84</accession>
<organism evidence="1">
    <name type="scientific">marine metagenome</name>
    <dbReference type="NCBI Taxonomy" id="408172"/>
    <lineage>
        <taxon>unclassified sequences</taxon>
        <taxon>metagenomes</taxon>
        <taxon>ecological metagenomes</taxon>
    </lineage>
</organism>
<reference evidence="1" key="1">
    <citation type="submission" date="2018-05" db="EMBL/GenBank/DDBJ databases">
        <authorList>
            <person name="Lanie J.A."/>
            <person name="Ng W.-L."/>
            <person name="Kazmierczak K.M."/>
            <person name="Andrzejewski T.M."/>
            <person name="Davidsen T.M."/>
            <person name="Wayne K.J."/>
            <person name="Tettelin H."/>
            <person name="Glass J.I."/>
            <person name="Rusch D."/>
            <person name="Podicherti R."/>
            <person name="Tsui H.-C.T."/>
            <person name="Winkler M.E."/>
        </authorList>
    </citation>
    <scope>NUCLEOTIDE SEQUENCE</scope>
</reference>
<evidence type="ECO:0000313" key="1">
    <source>
        <dbReference type="EMBL" id="SVD35851.1"/>
    </source>
</evidence>
<sequence>KSPHIVIQTKFWYILGSPKPTNRESSETYTHHPLD</sequence>
<dbReference type="EMBL" id="UINC01145610">
    <property type="protein sequence ID" value="SVD35851.1"/>
    <property type="molecule type" value="Genomic_DNA"/>
</dbReference>
<proteinExistence type="predicted"/>
<gene>
    <name evidence="1" type="ORF">METZ01_LOCUS388705</name>
</gene>
<dbReference type="AlphaFoldDB" id="A0A382UQ84"/>
<protein>
    <submittedName>
        <fullName evidence="1">Uncharacterized protein</fullName>
    </submittedName>
</protein>
<feature type="non-terminal residue" evidence="1">
    <location>
        <position position="1"/>
    </location>
</feature>
<name>A0A382UQ84_9ZZZZ</name>